<accession>A0A0A8ZEY6</accession>
<reference evidence="1" key="1">
    <citation type="submission" date="2014-09" db="EMBL/GenBank/DDBJ databases">
        <authorList>
            <person name="Magalhaes I.L.F."/>
            <person name="Oliveira U."/>
            <person name="Santos F.R."/>
            <person name="Vidigal T.H.D.A."/>
            <person name="Brescovit A.D."/>
            <person name="Santos A.J."/>
        </authorList>
    </citation>
    <scope>NUCLEOTIDE SEQUENCE</scope>
    <source>
        <tissue evidence="1">Shoot tissue taken approximately 20 cm above the soil surface</tissue>
    </source>
</reference>
<name>A0A0A8ZEY6_ARUDO</name>
<sequence>MESKELKTLKLSSQM</sequence>
<proteinExistence type="predicted"/>
<organism evidence="1">
    <name type="scientific">Arundo donax</name>
    <name type="common">Giant reed</name>
    <name type="synonym">Donax arundinaceus</name>
    <dbReference type="NCBI Taxonomy" id="35708"/>
    <lineage>
        <taxon>Eukaryota</taxon>
        <taxon>Viridiplantae</taxon>
        <taxon>Streptophyta</taxon>
        <taxon>Embryophyta</taxon>
        <taxon>Tracheophyta</taxon>
        <taxon>Spermatophyta</taxon>
        <taxon>Magnoliopsida</taxon>
        <taxon>Liliopsida</taxon>
        <taxon>Poales</taxon>
        <taxon>Poaceae</taxon>
        <taxon>PACMAD clade</taxon>
        <taxon>Arundinoideae</taxon>
        <taxon>Arundineae</taxon>
        <taxon>Arundo</taxon>
    </lineage>
</organism>
<evidence type="ECO:0000313" key="1">
    <source>
        <dbReference type="EMBL" id="JAD37371.1"/>
    </source>
</evidence>
<reference evidence="1" key="2">
    <citation type="journal article" date="2015" name="Data Brief">
        <title>Shoot transcriptome of the giant reed, Arundo donax.</title>
        <authorList>
            <person name="Barrero R.A."/>
            <person name="Guerrero F.D."/>
            <person name="Moolhuijzen P."/>
            <person name="Goolsby J.A."/>
            <person name="Tidwell J."/>
            <person name="Bellgard S.E."/>
            <person name="Bellgard M.I."/>
        </authorList>
    </citation>
    <scope>NUCLEOTIDE SEQUENCE</scope>
    <source>
        <tissue evidence="1">Shoot tissue taken approximately 20 cm above the soil surface</tissue>
    </source>
</reference>
<dbReference type="EMBL" id="GBRH01260524">
    <property type="protein sequence ID" value="JAD37371.1"/>
    <property type="molecule type" value="Transcribed_RNA"/>
</dbReference>
<protein>
    <submittedName>
        <fullName evidence="1">Uncharacterized protein</fullName>
    </submittedName>
</protein>